<evidence type="ECO:0000256" key="3">
    <source>
        <dbReference type="ARBA" id="ARBA00022603"/>
    </source>
</evidence>
<evidence type="ECO:0000259" key="9">
    <source>
        <dbReference type="PROSITE" id="PS50970"/>
    </source>
</evidence>
<dbReference type="Gene3D" id="3.20.20.330">
    <property type="entry name" value="Homocysteine-binding-like domain"/>
    <property type="match status" value="1"/>
</dbReference>
<dbReference type="GO" id="GO:0032259">
    <property type="term" value="P:methylation"/>
    <property type="evidence" value="ECO:0007669"/>
    <property type="project" value="UniProtKB-KW"/>
</dbReference>
<keyword evidence="5 8" id="KW-0808">Transferase</keyword>
<comment type="cofactor">
    <cofactor evidence="8">
        <name>Zn(2+)</name>
        <dbReference type="ChEBI" id="CHEBI:29105"/>
    </cofactor>
</comment>
<dbReference type="CDD" id="cd00537">
    <property type="entry name" value="MTHFR"/>
    <property type="match status" value="1"/>
</dbReference>
<dbReference type="AlphaFoldDB" id="A0A0F5I4S3"/>
<organism evidence="10 11">
    <name type="scientific">Bacillus thermotolerans</name>
    <name type="common">Quasibacillus thermotolerans</name>
    <dbReference type="NCBI Taxonomy" id="1221996"/>
    <lineage>
        <taxon>Bacteria</taxon>
        <taxon>Bacillati</taxon>
        <taxon>Bacillota</taxon>
        <taxon>Bacilli</taxon>
        <taxon>Bacillales</taxon>
        <taxon>Bacillaceae</taxon>
        <taxon>Bacillus</taxon>
    </lineage>
</organism>
<dbReference type="FunFam" id="3.20.20.220:FF:000007">
    <property type="entry name" value="Bifunctional homocysteine S-methyltransferase/methylenetetrahydrofolate reductase"/>
    <property type="match status" value="1"/>
</dbReference>
<feature type="binding site" evidence="8">
    <location>
        <position position="268"/>
    </location>
    <ligand>
        <name>Zn(2+)</name>
        <dbReference type="ChEBI" id="CHEBI:29105"/>
    </ligand>
</feature>
<feature type="domain" description="Hcy-binding" evidence="9">
    <location>
        <begin position="1"/>
        <end position="282"/>
    </location>
</feature>
<dbReference type="NCBIfam" id="NF006396">
    <property type="entry name" value="PRK08645.1"/>
    <property type="match status" value="1"/>
</dbReference>
<dbReference type="Pfam" id="PF02219">
    <property type="entry name" value="MTHFR"/>
    <property type="match status" value="1"/>
</dbReference>
<evidence type="ECO:0000313" key="10">
    <source>
        <dbReference type="EMBL" id="KKB40275.1"/>
    </source>
</evidence>
<dbReference type="STRING" id="1221996.QY95_01770"/>
<dbReference type="PROSITE" id="PS50970">
    <property type="entry name" value="HCY"/>
    <property type="match status" value="1"/>
</dbReference>
<dbReference type="PANTHER" id="PTHR11103:SF18">
    <property type="entry name" value="SLR1189 PROTEIN"/>
    <property type="match status" value="1"/>
</dbReference>
<comment type="cofactor">
    <cofactor evidence="1">
        <name>FAD</name>
        <dbReference type="ChEBI" id="CHEBI:57692"/>
    </cofactor>
</comment>
<evidence type="ECO:0000256" key="8">
    <source>
        <dbReference type="PROSITE-ProRule" id="PRU00333"/>
    </source>
</evidence>
<dbReference type="GO" id="GO:0004489">
    <property type="term" value="F:methylenetetrahydrofolate reductase [NAD(P)H] activity"/>
    <property type="evidence" value="ECO:0007669"/>
    <property type="project" value="InterPro"/>
</dbReference>
<feature type="binding site" evidence="8">
    <location>
        <position position="202"/>
    </location>
    <ligand>
        <name>Zn(2+)</name>
        <dbReference type="ChEBI" id="CHEBI:29105"/>
    </ligand>
</feature>
<dbReference type="GO" id="GO:0006555">
    <property type="term" value="P:methionine metabolic process"/>
    <property type="evidence" value="ECO:0007669"/>
    <property type="project" value="InterPro"/>
</dbReference>
<reference evidence="10" key="1">
    <citation type="submission" date="2015-02" db="EMBL/GenBank/DDBJ databases">
        <title>Genome Assembly of Bacillaceae bacterium MTCC 8252.</title>
        <authorList>
            <person name="Verma A."/>
            <person name="Khatri I."/>
            <person name="Mual P."/>
            <person name="Subramanian S."/>
            <person name="Krishnamurthi S."/>
        </authorList>
    </citation>
    <scope>NUCLEOTIDE SEQUENCE [LARGE SCALE GENOMIC DNA]</scope>
    <source>
        <strain evidence="10">MTCC 8252</strain>
    </source>
</reference>
<evidence type="ECO:0000256" key="4">
    <source>
        <dbReference type="ARBA" id="ARBA00022630"/>
    </source>
</evidence>
<evidence type="ECO:0000256" key="7">
    <source>
        <dbReference type="ARBA" id="ARBA00023002"/>
    </source>
</evidence>
<dbReference type="GO" id="GO:0035999">
    <property type="term" value="P:tetrahydrofolate interconversion"/>
    <property type="evidence" value="ECO:0007669"/>
    <property type="project" value="UniProtKB-UniPathway"/>
</dbReference>
<protein>
    <submittedName>
        <fullName evidence="10">5,10-methylenetetrahydrofolate reductase</fullName>
    </submittedName>
</protein>
<dbReference type="UniPathway" id="UPA00193"/>
<evidence type="ECO:0000313" key="11">
    <source>
        <dbReference type="Proteomes" id="UP000031563"/>
    </source>
</evidence>
<sequence>MTLLERLQSEVLIADGAIGTLLYSYGVDFCYEELNTTNPELIEKIHREYIHAGADIIQTNTYGANAVKLARYGMEGRVQELNKAAVQIAKRAASPEKRFVLGTIGGIRGIQKSSIPLSEIEAAVREQAEALLSEKPDGLLLETYYDLEELEKVLAVIRPMTELPIIAQVSMHEPGVLQNGLPLNEALKQLESLGADIVGVNCRLGPYHTIQAFEEVKLPENAFLSAYPNASLLDVQDGRIVYESEADYFGRAAVQLREEGVRLIGGCCGTTPKHIRAAKKALSGLAPVREKEVKKKKPVIIQEAAPSPVAPLYEQVKKDRTIIVELDTPKHLDTAAYIKGAKALQDTGIAAVTMADNSLASPRVSNLAMGSLLKSEHNVRSLIHITCRDRNLIGLQSHLMGLHTLGLHEVLAITGDPTKVGDFPGAASVYDVSSMELIQLIKQMNEGISFSGKPLKQKTNFSVAAAFNPNVRVIDRAVKRLEKKIEFGADYFITQPVFTKEKIVEVYEATKHLPTPIFLGIMPLTSSRNAEFLHHEVPGIKLSDETLARMKTHENDKEAAAQEGLKIAKELIDTAAGLFNGIYLITPFLRYEMSIELIRYIEEQDRKLNERGIAHVQTTSN</sequence>
<dbReference type="InterPro" id="IPR003171">
    <property type="entry name" value="Mehydrof_redctse-like"/>
</dbReference>
<dbReference type="Gene3D" id="3.20.20.220">
    <property type="match status" value="1"/>
</dbReference>
<gene>
    <name evidence="10" type="ORF">QY95_01770</name>
</gene>
<evidence type="ECO:0000256" key="1">
    <source>
        <dbReference type="ARBA" id="ARBA00001974"/>
    </source>
</evidence>
<feature type="binding site" evidence="8">
    <location>
        <position position="267"/>
    </location>
    <ligand>
        <name>Zn(2+)</name>
        <dbReference type="ChEBI" id="CHEBI:29105"/>
    </ligand>
</feature>
<dbReference type="InterPro" id="IPR003726">
    <property type="entry name" value="HCY_dom"/>
</dbReference>
<evidence type="ECO:0000256" key="5">
    <source>
        <dbReference type="ARBA" id="ARBA00022679"/>
    </source>
</evidence>
<comment type="pathway">
    <text evidence="2">One-carbon metabolism; tetrahydrofolate interconversion.</text>
</comment>
<evidence type="ECO:0000256" key="2">
    <source>
        <dbReference type="ARBA" id="ARBA00004777"/>
    </source>
</evidence>
<dbReference type="Pfam" id="PF02574">
    <property type="entry name" value="S-methyl_trans"/>
    <property type="match status" value="1"/>
</dbReference>
<dbReference type="InterPro" id="IPR029041">
    <property type="entry name" value="FAD-linked_oxidoreductase-like"/>
</dbReference>
<dbReference type="Proteomes" id="UP000031563">
    <property type="component" value="Unassembled WGS sequence"/>
</dbReference>
<dbReference type="EMBL" id="JWIR02000031">
    <property type="protein sequence ID" value="KKB40275.1"/>
    <property type="molecule type" value="Genomic_DNA"/>
</dbReference>
<dbReference type="InterPro" id="IPR036589">
    <property type="entry name" value="HCY_dom_sf"/>
</dbReference>
<dbReference type="GO" id="GO:0008168">
    <property type="term" value="F:methyltransferase activity"/>
    <property type="evidence" value="ECO:0007669"/>
    <property type="project" value="UniProtKB-UniRule"/>
</dbReference>
<keyword evidence="8" id="KW-0479">Metal-binding</keyword>
<comment type="caution">
    <text evidence="10">The sequence shown here is derived from an EMBL/GenBank/DDBJ whole genome shotgun (WGS) entry which is preliminary data.</text>
</comment>
<dbReference type="SUPFAM" id="SSF51730">
    <property type="entry name" value="FAD-linked oxidoreductase"/>
    <property type="match status" value="1"/>
</dbReference>
<dbReference type="PANTHER" id="PTHR11103">
    <property type="entry name" value="SLR1189 PROTEIN"/>
    <property type="match status" value="1"/>
</dbReference>
<keyword evidence="8" id="KW-0862">Zinc</keyword>
<keyword evidence="3 8" id="KW-0489">Methyltransferase</keyword>
<proteinExistence type="predicted"/>
<keyword evidence="6" id="KW-0274">FAD</keyword>
<dbReference type="OrthoDB" id="9803687at2"/>
<name>A0A0F5I4S3_BACTR</name>
<dbReference type="RefSeq" id="WP_040037636.1">
    <property type="nucleotide sequence ID" value="NZ_JWIQ02000056.1"/>
</dbReference>
<evidence type="ECO:0000256" key="6">
    <source>
        <dbReference type="ARBA" id="ARBA00022827"/>
    </source>
</evidence>
<keyword evidence="11" id="KW-1185">Reference proteome</keyword>
<keyword evidence="7" id="KW-0560">Oxidoreductase</keyword>
<dbReference type="SUPFAM" id="SSF82282">
    <property type="entry name" value="Homocysteine S-methyltransferase"/>
    <property type="match status" value="1"/>
</dbReference>
<accession>A0A0F5I4S3</accession>
<keyword evidence="4" id="KW-0285">Flavoprotein</keyword>
<dbReference type="GO" id="GO:0046872">
    <property type="term" value="F:metal ion binding"/>
    <property type="evidence" value="ECO:0007669"/>
    <property type="project" value="UniProtKB-KW"/>
</dbReference>